<evidence type="ECO:0000256" key="1">
    <source>
        <dbReference type="SAM" id="MobiDB-lite"/>
    </source>
</evidence>
<dbReference type="Proteomes" id="UP000038010">
    <property type="component" value="Unassembled WGS sequence"/>
</dbReference>
<dbReference type="AlphaFoldDB" id="A0A0N1H648"/>
<accession>A0A0N1H648</accession>
<name>A0A0N1H648_9EURO</name>
<feature type="transmembrane region" description="Helical" evidence="2">
    <location>
        <begin position="65"/>
        <end position="87"/>
    </location>
</feature>
<comment type="caution">
    <text evidence="3">The sequence shown here is derived from an EMBL/GenBank/DDBJ whole genome shotgun (WGS) entry which is preliminary data.</text>
</comment>
<dbReference type="GeneID" id="28731021"/>
<reference evidence="3 4" key="1">
    <citation type="submission" date="2015-06" db="EMBL/GenBank/DDBJ databases">
        <title>Draft genome of the ant-associated black yeast Phialophora attae CBS 131958.</title>
        <authorList>
            <person name="Moreno L.F."/>
            <person name="Stielow B.J."/>
            <person name="de Hoog S."/>
            <person name="Vicente V.A."/>
            <person name="Weiss V.A."/>
            <person name="de Vries M."/>
            <person name="Cruz L.M."/>
            <person name="Souza E.M."/>
        </authorList>
    </citation>
    <scope>NUCLEOTIDE SEQUENCE [LARGE SCALE GENOMIC DNA]</scope>
    <source>
        <strain evidence="3 4">CBS 131958</strain>
    </source>
</reference>
<sequence length="113" mass="12789">MAGGIIFTVLLQRKIPTGKTSKSMTLRFEILKSVLATALWLWLLLDAIFGPRDHYSYYKDRSQRIMVAAISSLLLFILYYPTVWLAYRDTAREAPSSDDSGDERTPLLNDASA</sequence>
<protein>
    <submittedName>
        <fullName evidence="3">Uncharacterized protein</fullName>
    </submittedName>
</protein>
<organism evidence="3 4">
    <name type="scientific">Cyphellophora attinorum</name>
    <dbReference type="NCBI Taxonomy" id="1664694"/>
    <lineage>
        <taxon>Eukaryota</taxon>
        <taxon>Fungi</taxon>
        <taxon>Dikarya</taxon>
        <taxon>Ascomycota</taxon>
        <taxon>Pezizomycotina</taxon>
        <taxon>Eurotiomycetes</taxon>
        <taxon>Chaetothyriomycetidae</taxon>
        <taxon>Chaetothyriales</taxon>
        <taxon>Cyphellophoraceae</taxon>
        <taxon>Cyphellophora</taxon>
    </lineage>
</organism>
<keyword evidence="4" id="KW-1185">Reference proteome</keyword>
<keyword evidence="2" id="KW-0812">Transmembrane</keyword>
<evidence type="ECO:0000256" key="2">
    <source>
        <dbReference type="SAM" id="Phobius"/>
    </source>
</evidence>
<feature type="transmembrane region" description="Helical" evidence="2">
    <location>
        <begin position="26"/>
        <end position="45"/>
    </location>
</feature>
<keyword evidence="2" id="KW-1133">Transmembrane helix</keyword>
<keyword evidence="2" id="KW-0472">Membrane</keyword>
<feature type="region of interest" description="Disordered" evidence="1">
    <location>
        <begin position="92"/>
        <end position="113"/>
    </location>
</feature>
<dbReference type="EMBL" id="LFJN01000024">
    <property type="protein sequence ID" value="KPI37476.1"/>
    <property type="molecule type" value="Genomic_DNA"/>
</dbReference>
<dbReference type="VEuPathDB" id="FungiDB:AB675_10374"/>
<evidence type="ECO:0000313" key="4">
    <source>
        <dbReference type="Proteomes" id="UP000038010"/>
    </source>
</evidence>
<gene>
    <name evidence="3" type="ORF">AB675_10374</name>
</gene>
<dbReference type="RefSeq" id="XP_017997439.1">
    <property type="nucleotide sequence ID" value="XM_018139141.1"/>
</dbReference>
<proteinExistence type="predicted"/>
<dbReference type="OrthoDB" id="5239553at2759"/>
<evidence type="ECO:0000313" key="3">
    <source>
        <dbReference type="EMBL" id="KPI37476.1"/>
    </source>
</evidence>